<accession>A0AA37UM28</accession>
<evidence type="ECO:0000313" key="2">
    <source>
        <dbReference type="Proteomes" id="UP001157160"/>
    </source>
</evidence>
<keyword evidence="2" id="KW-1185">Reference proteome</keyword>
<dbReference type="RefSeq" id="WP_284233310.1">
    <property type="nucleotide sequence ID" value="NZ_BSUL01000001.1"/>
</dbReference>
<name>A0AA37UM28_9MICO</name>
<comment type="caution">
    <text evidence="1">The sequence shown here is derived from an EMBL/GenBank/DDBJ whole genome shotgun (WGS) entry which is preliminary data.</text>
</comment>
<protein>
    <submittedName>
        <fullName evidence="1">Uncharacterized protein</fullName>
    </submittedName>
</protein>
<gene>
    <name evidence="1" type="ORF">GCM10025874_25740</name>
</gene>
<sequence>MSIDRTTHLSAVPTVDALTASEAAVADTVAVYSRPGIDGTPTVVIEITDMRRNLMARSVIDTDAEREVAADFVLVDSLVERCGSWRIDPIHKHKRLVAMVTIRSSDELPEYAKQRSNALSA</sequence>
<dbReference type="Proteomes" id="UP001157160">
    <property type="component" value="Unassembled WGS sequence"/>
</dbReference>
<reference evidence="1 2" key="1">
    <citation type="journal article" date="2014" name="Int. J. Syst. Evol. Microbiol.">
        <title>Complete genome sequence of Corynebacterium casei LMG S-19264T (=DSM 44701T), isolated from a smear-ripened cheese.</title>
        <authorList>
            <consortium name="US DOE Joint Genome Institute (JGI-PGF)"/>
            <person name="Walter F."/>
            <person name="Albersmeier A."/>
            <person name="Kalinowski J."/>
            <person name="Ruckert C."/>
        </authorList>
    </citation>
    <scope>NUCLEOTIDE SEQUENCE [LARGE SCALE GENOMIC DNA]</scope>
    <source>
        <strain evidence="1 2">NBRC 112289</strain>
    </source>
</reference>
<dbReference type="AlphaFoldDB" id="A0AA37UM28"/>
<dbReference type="EMBL" id="BSUL01000001">
    <property type="protein sequence ID" value="GMA29321.1"/>
    <property type="molecule type" value="Genomic_DNA"/>
</dbReference>
<evidence type="ECO:0000313" key="1">
    <source>
        <dbReference type="EMBL" id="GMA29321.1"/>
    </source>
</evidence>
<proteinExistence type="predicted"/>
<organism evidence="1 2">
    <name type="scientific">Arenivirga flava</name>
    <dbReference type="NCBI Taxonomy" id="1930060"/>
    <lineage>
        <taxon>Bacteria</taxon>
        <taxon>Bacillati</taxon>
        <taxon>Actinomycetota</taxon>
        <taxon>Actinomycetes</taxon>
        <taxon>Micrococcales</taxon>
        <taxon>Microbacteriaceae</taxon>
        <taxon>Arenivirga</taxon>
    </lineage>
</organism>